<dbReference type="InterPro" id="IPR058268">
    <property type="entry name" value="DUF7962"/>
</dbReference>
<evidence type="ECO:0008006" key="5">
    <source>
        <dbReference type="Google" id="ProtNLM"/>
    </source>
</evidence>
<protein>
    <recommendedName>
        <fullName evidence="5">GST N-terminal domain-containing protein</fullName>
    </recommendedName>
</protein>
<reference evidence="3" key="1">
    <citation type="submission" date="2020-05" db="EMBL/GenBank/DDBJ databases">
        <title>Mycena genomes resolve the evolution of fungal bioluminescence.</title>
        <authorList>
            <person name="Tsai I.J."/>
        </authorList>
    </citation>
    <scope>NUCLEOTIDE SEQUENCE</scope>
    <source>
        <strain evidence="3">110903Hualien_Pintung</strain>
    </source>
</reference>
<dbReference type="OrthoDB" id="202840at2759"/>
<dbReference type="Gene3D" id="3.40.30.110">
    <property type="match status" value="1"/>
</dbReference>
<keyword evidence="4" id="KW-1185">Reference proteome</keyword>
<evidence type="ECO:0000313" key="3">
    <source>
        <dbReference type="EMBL" id="KAF7296554.1"/>
    </source>
</evidence>
<evidence type="ECO:0000259" key="1">
    <source>
        <dbReference type="Pfam" id="PF13417"/>
    </source>
</evidence>
<dbReference type="InterPro" id="IPR036249">
    <property type="entry name" value="Thioredoxin-like_sf"/>
</dbReference>
<organism evidence="3 4">
    <name type="scientific">Mycena chlorophos</name>
    <name type="common">Agaric fungus</name>
    <name type="synonym">Agaricus chlorophos</name>
    <dbReference type="NCBI Taxonomy" id="658473"/>
    <lineage>
        <taxon>Eukaryota</taxon>
        <taxon>Fungi</taxon>
        <taxon>Dikarya</taxon>
        <taxon>Basidiomycota</taxon>
        <taxon>Agaricomycotina</taxon>
        <taxon>Agaricomycetes</taxon>
        <taxon>Agaricomycetidae</taxon>
        <taxon>Agaricales</taxon>
        <taxon>Marasmiineae</taxon>
        <taxon>Mycenaceae</taxon>
        <taxon>Mycena</taxon>
    </lineage>
</organism>
<dbReference type="SUPFAM" id="SSF52833">
    <property type="entry name" value="Thioredoxin-like"/>
    <property type="match status" value="1"/>
</dbReference>
<evidence type="ECO:0000259" key="2">
    <source>
        <dbReference type="Pfam" id="PF25907"/>
    </source>
</evidence>
<dbReference type="InterPro" id="IPR004045">
    <property type="entry name" value="Glutathione_S-Trfase_N"/>
</dbReference>
<dbReference type="Pfam" id="PF25907">
    <property type="entry name" value="DUF7962"/>
    <property type="match status" value="1"/>
</dbReference>
<dbReference type="Gene3D" id="1.20.1050.10">
    <property type="match status" value="1"/>
</dbReference>
<dbReference type="SUPFAM" id="SSF47616">
    <property type="entry name" value="GST C-terminal domain-like"/>
    <property type="match status" value="1"/>
</dbReference>
<feature type="domain" description="GST N-terminal" evidence="1">
    <location>
        <begin position="8"/>
        <end position="80"/>
    </location>
</feature>
<dbReference type="Proteomes" id="UP000613580">
    <property type="component" value="Unassembled WGS sequence"/>
</dbReference>
<proteinExistence type="predicted"/>
<accession>A0A8H6SBV8</accession>
<gene>
    <name evidence="3" type="ORF">HMN09_01062400</name>
</gene>
<dbReference type="EMBL" id="JACAZE010000016">
    <property type="protein sequence ID" value="KAF7296554.1"/>
    <property type="molecule type" value="Genomic_DNA"/>
</dbReference>
<comment type="caution">
    <text evidence="3">The sequence shown here is derived from an EMBL/GenBank/DDBJ whole genome shotgun (WGS) entry which is preliminary data.</text>
</comment>
<feature type="domain" description="DUF7962" evidence="2">
    <location>
        <begin position="135"/>
        <end position="232"/>
    </location>
</feature>
<dbReference type="Pfam" id="PF13417">
    <property type="entry name" value="GST_N_3"/>
    <property type="match status" value="1"/>
</dbReference>
<dbReference type="AlphaFoldDB" id="A0A8H6SBV8"/>
<sequence length="327" mass="36037">MAQSVIVYRYDASPHSRKLNYALLLKNIPQKWVNVPMVPPRPDVELLGVAYRRIPILAIGSDLYFDTSLATSALERRFPPQAQAGSAYGSIYPPRKDGSRSDAALIKIFTRSWVDGELYRAVVPLVLWSTIPEALRVDRESFMGPIDPAQLAAARPANISAFASQVARMEDQFADGREWLFDTQMPSFADTSAYGACVWAERLLGPESESVFTDAIFPSTAKWMARISQHLSALETAQPATLITGEEAAVEIAVAPCEPETVVGFNELEARRLGFERGDQVSVTMDGLGNSPTTGRLVALNREEIVIETKGVYRCHFPRIGFTARLA</sequence>
<dbReference type="InterPro" id="IPR036282">
    <property type="entry name" value="Glutathione-S-Trfase_C_sf"/>
</dbReference>
<evidence type="ECO:0000313" key="4">
    <source>
        <dbReference type="Proteomes" id="UP000613580"/>
    </source>
</evidence>
<name>A0A8H6SBV8_MYCCL</name>